<name>A0ABP9EHS9_9GAMM</name>
<evidence type="ECO:0008006" key="3">
    <source>
        <dbReference type="Google" id="ProtNLM"/>
    </source>
</evidence>
<reference evidence="2" key="1">
    <citation type="journal article" date="2019" name="Int. J. Syst. Evol. Microbiol.">
        <title>The Global Catalogue of Microorganisms (GCM) 10K type strain sequencing project: providing services to taxonomists for standard genome sequencing and annotation.</title>
        <authorList>
            <consortium name="The Broad Institute Genomics Platform"/>
            <consortium name="The Broad Institute Genome Sequencing Center for Infectious Disease"/>
            <person name="Wu L."/>
            <person name="Ma J."/>
        </authorList>
    </citation>
    <scope>NUCLEOTIDE SEQUENCE [LARGE SCALE GENOMIC DNA]</scope>
    <source>
        <strain evidence="2">JCM 18401</strain>
    </source>
</reference>
<keyword evidence="2" id="KW-1185">Reference proteome</keyword>
<gene>
    <name evidence="1" type="ORF">GCM10023333_02180</name>
</gene>
<dbReference type="EMBL" id="BAABJZ010000003">
    <property type="protein sequence ID" value="GAA4872923.1"/>
    <property type="molecule type" value="Genomic_DNA"/>
</dbReference>
<evidence type="ECO:0000313" key="1">
    <source>
        <dbReference type="EMBL" id="GAA4872923.1"/>
    </source>
</evidence>
<proteinExistence type="predicted"/>
<protein>
    <recommendedName>
        <fullName evidence="3">Transposase</fullName>
    </recommendedName>
</protein>
<accession>A0ABP9EHS9</accession>
<evidence type="ECO:0000313" key="2">
    <source>
        <dbReference type="Proteomes" id="UP001499988"/>
    </source>
</evidence>
<sequence>MAIWFALPEIGTNKTGSQKAAGFVGFRRRGSGIDAEQAKLLEALAQHGHRHVARR</sequence>
<dbReference type="Proteomes" id="UP001499988">
    <property type="component" value="Unassembled WGS sequence"/>
</dbReference>
<comment type="caution">
    <text evidence="1">The sequence shown here is derived from an EMBL/GenBank/DDBJ whole genome shotgun (WGS) entry which is preliminary data.</text>
</comment>
<organism evidence="1 2">
    <name type="scientific">Ferrimonas pelagia</name>
    <dbReference type="NCBI Taxonomy" id="1177826"/>
    <lineage>
        <taxon>Bacteria</taxon>
        <taxon>Pseudomonadati</taxon>
        <taxon>Pseudomonadota</taxon>
        <taxon>Gammaproteobacteria</taxon>
        <taxon>Alteromonadales</taxon>
        <taxon>Ferrimonadaceae</taxon>
        <taxon>Ferrimonas</taxon>
    </lineage>
</organism>